<dbReference type="InterPro" id="IPR046342">
    <property type="entry name" value="CBS_dom_sf"/>
</dbReference>
<evidence type="ECO:0008006" key="3">
    <source>
        <dbReference type="Google" id="ProtNLM"/>
    </source>
</evidence>
<protein>
    <recommendedName>
        <fullName evidence="3">CBS domain-containing protein</fullName>
    </recommendedName>
</protein>
<dbReference type="EMBL" id="LCRN01000049">
    <property type="protein sequence ID" value="KKW35129.1"/>
    <property type="molecule type" value="Genomic_DNA"/>
</dbReference>
<accession>A0A0G2AQW4</accession>
<proteinExistence type="predicted"/>
<evidence type="ECO:0000313" key="1">
    <source>
        <dbReference type="EMBL" id="KKW35129.1"/>
    </source>
</evidence>
<gene>
    <name evidence="1" type="ORF">UY82_C0049G0014</name>
</gene>
<dbReference type="PANTHER" id="PTHR43099">
    <property type="entry name" value="UPF0053 PROTEIN YRKA"/>
    <property type="match status" value="1"/>
</dbReference>
<reference evidence="1 2" key="1">
    <citation type="journal article" date="2015" name="Nature">
        <title>rRNA introns, odd ribosomes, and small enigmatic genomes across a large radiation of phyla.</title>
        <authorList>
            <person name="Brown C.T."/>
            <person name="Hug L.A."/>
            <person name="Thomas B.C."/>
            <person name="Sharon I."/>
            <person name="Castelle C.J."/>
            <person name="Singh A."/>
            <person name="Wilkins M.J."/>
            <person name="Williams K.H."/>
            <person name="Banfield J.F."/>
        </authorList>
    </citation>
    <scope>NUCLEOTIDE SEQUENCE [LARGE SCALE GENOMIC DNA]</scope>
</reference>
<sequence>MPQDKLMKVLRDRRAHLALVQDPKTKATVGIVTMEDILEDLVGEILDEHGN</sequence>
<dbReference type="SUPFAM" id="SSF54631">
    <property type="entry name" value="CBS-domain pair"/>
    <property type="match status" value="1"/>
</dbReference>
<evidence type="ECO:0000313" key="2">
    <source>
        <dbReference type="Proteomes" id="UP000033865"/>
    </source>
</evidence>
<comment type="caution">
    <text evidence="1">The sequence shown here is derived from an EMBL/GenBank/DDBJ whole genome shotgun (WGS) entry which is preliminary data.</text>
</comment>
<dbReference type="Gene3D" id="3.90.1280.20">
    <property type="match status" value="1"/>
</dbReference>
<dbReference type="Proteomes" id="UP000033865">
    <property type="component" value="Unassembled WGS sequence"/>
</dbReference>
<dbReference type="AlphaFoldDB" id="A0A0G2AQW4"/>
<name>A0A0G2AQW4_9BACT</name>
<organism evidence="1 2">
    <name type="scientific">Candidatus Uhrbacteria bacterium GW2011_GWC2_53_7</name>
    <dbReference type="NCBI Taxonomy" id="1618986"/>
    <lineage>
        <taxon>Bacteria</taxon>
        <taxon>Candidatus Uhriibacteriota</taxon>
    </lineage>
</organism>
<dbReference type="InterPro" id="IPR051676">
    <property type="entry name" value="UPF0053_domain"/>
</dbReference>
<dbReference type="PANTHER" id="PTHR43099:SF5">
    <property type="entry name" value="HLYC_CORC FAMILY TRANSPORTER"/>
    <property type="match status" value="1"/>
</dbReference>